<keyword evidence="2" id="KW-0813">Transport</keyword>
<protein>
    <submittedName>
        <fullName evidence="9">DHA2 family efflux MFS transporter permease subunit</fullName>
    </submittedName>
</protein>
<dbReference type="SUPFAM" id="SSF46785">
    <property type="entry name" value="Winged helix' DNA-binding domain"/>
    <property type="match status" value="1"/>
</dbReference>
<organism evidence="9 10">
    <name type="scientific">Catenulispora pinistramenti</name>
    <dbReference type="NCBI Taxonomy" id="2705254"/>
    <lineage>
        <taxon>Bacteria</taxon>
        <taxon>Bacillati</taxon>
        <taxon>Actinomycetota</taxon>
        <taxon>Actinomycetes</taxon>
        <taxon>Catenulisporales</taxon>
        <taxon>Catenulisporaceae</taxon>
        <taxon>Catenulispora</taxon>
    </lineage>
</organism>
<dbReference type="Pfam" id="PF07690">
    <property type="entry name" value="MFS_1"/>
    <property type="match status" value="2"/>
</dbReference>
<feature type="transmembrane region" description="Helical" evidence="7">
    <location>
        <begin position="176"/>
        <end position="196"/>
    </location>
</feature>
<feature type="transmembrane region" description="Helical" evidence="7">
    <location>
        <begin position="208"/>
        <end position="228"/>
    </location>
</feature>
<dbReference type="EMBL" id="JAAFYZ010000078">
    <property type="protein sequence ID" value="MBS2549654.1"/>
    <property type="molecule type" value="Genomic_DNA"/>
</dbReference>
<dbReference type="PROSITE" id="PS50850">
    <property type="entry name" value="MFS"/>
    <property type="match status" value="1"/>
</dbReference>
<keyword evidence="10" id="KW-1185">Reference proteome</keyword>
<evidence type="ECO:0000256" key="6">
    <source>
        <dbReference type="ARBA" id="ARBA00023136"/>
    </source>
</evidence>
<dbReference type="NCBIfam" id="TIGR00711">
    <property type="entry name" value="efflux_EmrB"/>
    <property type="match status" value="1"/>
</dbReference>
<dbReference type="SUPFAM" id="SSF103473">
    <property type="entry name" value="MFS general substrate transporter"/>
    <property type="match status" value="1"/>
</dbReference>
<dbReference type="InterPro" id="IPR036259">
    <property type="entry name" value="MFS_trans_sf"/>
</dbReference>
<evidence type="ECO:0000259" key="8">
    <source>
        <dbReference type="PROSITE" id="PS50850"/>
    </source>
</evidence>
<dbReference type="PANTHER" id="PTHR23501">
    <property type="entry name" value="MAJOR FACILITATOR SUPERFAMILY"/>
    <property type="match status" value="1"/>
</dbReference>
<keyword evidence="3" id="KW-1003">Cell membrane</keyword>
<dbReference type="Gene3D" id="1.20.1720.10">
    <property type="entry name" value="Multidrug resistance protein D"/>
    <property type="match status" value="1"/>
</dbReference>
<evidence type="ECO:0000256" key="7">
    <source>
        <dbReference type="SAM" id="Phobius"/>
    </source>
</evidence>
<feature type="transmembrane region" description="Helical" evidence="7">
    <location>
        <begin position="240"/>
        <end position="258"/>
    </location>
</feature>
<comment type="subcellular location">
    <subcellularLocation>
        <location evidence="1">Cell membrane</location>
        <topology evidence="1">Multi-pass membrane protein</topology>
    </subcellularLocation>
</comment>
<evidence type="ECO:0000256" key="2">
    <source>
        <dbReference type="ARBA" id="ARBA00022448"/>
    </source>
</evidence>
<feature type="transmembrane region" description="Helical" evidence="7">
    <location>
        <begin position="90"/>
        <end position="109"/>
    </location>
</feature>
<dbReference type="InterPro" id="IPR036390">
    <property type="entry name" value="WH_DNA-bd_sf"/>
</dbReference>
<dbReference type="PANTHER" id="PTHR23501:SF197">
    <property type="entry name" value="COMD"/>
    <property type="match status" value="1"/>
</dbReference>
<feature type="transmembrane region" description="Helical" evidence="7">
    <location>
        <begin position="344"/>
        <end position="361"/>
    </location>
</feature>
<keyword evidence="5 7" id="KW-1133">Transmembrane helix</keyword>
<gene>
    <name evidence="9" type="ORF">KGQ19_22580</name>
</gene>
<dbReference type="Gene3D" id="1.10.10.10">
    <property type="entry name" value="Winged helix-like DNA-binding domain superfamily/Winged helix DNA-binding domain"/>
    <property type="match status" value="1"/>
</dbReference>
<dbReference type="PRINTS" id="PR01036">
    <property type="entry name" value="TCRTETB"/>
</dbReference>
<evidence type="ECO:0000256" key="3">
    <source>
        <dbReference type="ARBA" id="ARBA00022475"/>
    </source>
</evidence>
<evidence type="ECO:0000256" key="4">
    <source>
        <dbReference type="ARBA" id="ARBA00022692"/>
    </source>
</evidence>
<reference evidence="9 10" key="1">
    <citation type="submission" date="2020-02" db="EMBL/GenBank/DDBJ databases">
        <title>Acidophilic actinobacteria isolated from forest soil.</title>
        <authorList>
            <person name="Golinska P."/>
        </authorList>
    </citation>
    <scope>NUCLEOTIDE SEQUENCE [LARGE SCALE GENOMIC DNA]</scope>
    <source>
        <strain evidence="9 10">NL8</strain>
    </source>
</reference>
<sequence length="685" mass="72761">MSGGSGGGRHAAAAGGGEKNEVALVFAGVMLGMLLAALDQTIVSTALPTIVSDLGGANHISWVVTSYLLASTALTPLWGKLGDQFGRKRVFQTAIVIFLIGSALCGLSQNMGELIASRALQGVGGGGLMVLAMALIADVVPPRDRGKYQGVVGAVFGVASVIGPLIGGFFVDNLSWRWVFYVNLPVGAIALVVVAIGLRTHTAHRKPVIDYLGTFLIAAAASSLILITSFGGSTWAWSSWQVYGCGALALVLLIAWFYAERRAKEPVLPLHLFKNRVFAMCSTIGFVVGLCMFGSLTFLPLYQQIVHGASPTLSGLQLLPLMAGLLFASIVSGQLISRTGRYKIFPIVGTAVMSVGAWLLSRMTDTTSTASNAVAMLVFGLGLGLVMQVLIIAVQNNVDYEELGTATSAVTFFRSIGGAFGASLFGTIFNNKLTAELKTAVAGGKINPAFPFQKAIEDPKIIKQYPKSETQPFLHTYAHALHYVFVYAIPLCILAFLLALFLREVPLRTTTRGTGAAEAATGPTQRTSIDELERALTRLSSRQNVKDRYAQTIAKSGIDISVPEAYGLFRLKQHGPTRIEDAPARLNLSMAEIRPHLDALVANGRAAIQGTPPNQTIVITEAGDAAVDALSAARRAILTDQLDGWSPDQHAELLNMLRQLADSSLDQEDRRLWAGDGAGKAPVDL</sequence>
<dbReference type="Gene3D" id="1.20.1250.20">
    <property type="entry name" value="MFS general substrate transporter like domains"/>
    <property type="match status" value="1"/>
</dbReference>
<feature type="transmembrane region" description="Helical" evidence="7">
    <location>
        <begin position="318"/>
        <end position="337"/>
    </location>
</feature>
<feature type="transmembrane region" description="Helical" evidence="7">
    <location>
        <begin position="373"/>
        <end position="394"/>
    </location>
</feature>
<feature type="transmembrane region" description="Helical" evidence="7">
    <location>
        <begin position="278"/>
        <end position="298"/>
    </location>
</feature>
<proteinExistence type="predicted"/>
<feature type="transmembrane region" description="Helical" evidence="7">
    <location>
        <begin position="406"/>
        <end position="429"/>
    </location>
</feature>
<dbReference type="Proteomes" id="UP000730482">
    <property type="component" value="Unassembled WGS sequence"/>
</dbReference>
<name>A0ABS5KUD8_9ACTN</name>
<feature type="transmembrane region" description="Helical" evidence="7">
    <location>
        <begin position="148"/>
        <end position="170"/>
    </location>
</feature>
<feature type="domain" description="Major facilitator superfamily (MFS) profile" evidence="8">
    <location>
        <begin position="25"/>
        <end position="507"/>
    </location>
</feature>
<accession>A0ABS5KUD8</accession>
<dbReference type="InterPro" id="IPR036388">
    <property type="entry name" value="WH-like_DNA-bd_sf"/>
</dbReference>
<dbReference type="InterPro" id="IPR020846">
    <property type="entry name" value="MFS_dom"/>
</dbReference>
<keyword evidence="4 7" id="KW-0812">Transmembrane</keyword>
<evidence type="ECO:0000256" key="1">
    <source>
        <dbReference type="ARBA" id="ARBA00004651"/>
    </source>
</evidence>
<evidence type="ECO:0000256" key="5">
    <source>
        <dbReference type="ARBA" id="ARBA00022989"/>
    </source>
</evidence>
<dbReference type="InterPro" id="IPR004638">
    <property type="entry name" value="EmrB-like"/>
</dbReference>
<dbReference type="InterPro" id="IPR011701">
    <property type="entry name" value="MFS"/>
</dbReference>
<evidence type="ECO:0000313" key="9">
    <source>
        <dbReference type="EMBL" id="MBS2549654.1"/>
    </source>
</evidence>
<evidence type="ECO:0000313" key="10">
    <source>
        <dbReference type="Proteomes" id="UP000730482"/>
    </source>
</evidence>
<keyword evidence="6 7" id="KW-0472">Membrane</keyword>
<comment type="caution">
    <text evidence="9">The sequence shown here is derived from an EMBL/GenBank/DDBJ whole genome shotgun (WGS) entry which is preliminary data.</text>
</comment>
<dbReference type="CDD" id="cd17502">
    <property type="entry name" value="MFS_Azr1_MDR_like"/>
    <property type="match status" value="1"/>
</dbReference>
<feature type="transmembrane region" description="Helical" evidence="7">
    <location>
        <begin position="59"/>
        <end position="78"/>
    </location>
</feature>
<feature type="transmembrane region" description="Helical" evidence="7">
    <location>
        <begin position="115"/>
        <end position="136"/>
    </location>
</feature>
<feature type="transmembrane region" description="Helical" evidence="7">
    <location>
        <begin position="480"/>
        <end position="502"/>
    </location>
</feature>
<feature type="transmembrane region" description="Helical" evidence="7">
    <location>
        <begin position="21"/>
        <end position="39"/>
    </location>
</feature>